<evidence type="ECO:0000313" key="1">
    <source>
        <dbReference type="EMBL" id="JAD55108.1"/>
    </source>
</evidence>
<reference evidence="1" key="1">
    <citation type="submission" date="2014-09" db="EMBL/GenBank/DDBJ databases">
        <authorList>
            <person name="Magalhaes I.L.F."/>
            <person name="Oliveira U."/>
            <person name="Santos F.R."/>
            <person name="Vidigal T.H.D.A."/>
            <person name="Brescovit A.D."/>
            <person name="Santos A.J."/>
        </authorList>
    </citation>
    <scope>NUCLEOTIDE SEQUENCE</scope>
    <source>
        <tissue evidence="1">Shoot tissue taken approximately 20 cm above the soil surface</tissue>
    </source>
</reference>
<accession>A0A0A9AZ35</accession>
<sequence>MGGRCSVELFYASQVLKLCLQILVTSAKSLFR</sequence>
<protein>
    <submittedName>
        <fullName evidence="1">Uncharacterized protein</fullName>
    </submittedName>
</protein>
<name>A0A0A9AZ35_ARUDO</name>
<dbReference type="EMBL" id="GBRH01242787">
    <property type="protein sequence ID" value="JAD55108.1"/>
    <property type="molecule type" value="Transcribed_RNA"/>
</dbReference>
<organism evidence="1">
    <name type="scientific">Arundo donax</name>
    <name type="common">Giant reed</name>
    <name type="synonym">Donax arundinaceus</name>
    <dbReference type="NCBI Taxonomy" id="35708"/>
    <lineage>
        <taxon>Eukaryota</taxon>
        <taxon>Viridiplantae</taxon>
        <taxon>Streptophyta</taxon>
        <taxon>Embryophyta</taxon>
        <taxon>Tracheophyta</taxon>
        <taxon>Spermatophyta</taxon>
        <taxon>Magnoliopsida</taxon>
        <taxon>Liliopsida</taxon>
        <taxon>Poales</taxon>
        <taxon>Poaceae</taxon>
        <taxon>PACMAD clade</taxon>
        <taxon>Arundinoideae</taxon>
        <taxon>Arundineae</taxon>
        <taxon>Arundo</taxon>
    </lineage>
</organism>
<proteinExistence type="predicted"/>
<dbReference type="AlphaFoldDB" id="A0A0A9AZ35"/>
<reference evidence="1" key="2">
    <citation type="journal article" date="2015" name="Data Brief">
        <title>Shoot transcriptome of the giant reed, Arundo donax.</title>
        <authorList>
            <person name="Barrero R.A."/>
            <person name="Guerrero F.D."/>
            <person name="Moolhuijzen P."/>
            <person name="Goolsby J.A."/>
            <person name="Tidwell J."/>
            <person name="Bellgard S.E."/>
            <person name="Bellgard M.I."/>
        </authorList>
    </citation>
    <scope>NUCLEOTIDE SEQUENCE</scope>
    <source>
        <tissue evidence="1">Shoot tissue taken approximately 20 cm above the soil surface</tissue>
    </source>
</reference>